<gene>
    <name evidence="1" type="ORF">MtrunA17_Chr5g0408011</name>
</gene>
<proteinExistence type="predicted"/>
<comment type="caution">
    <text evidence="1">The sequence shown here is derived from an EMBL/GenBank/DDBJ whole genome shotgun (WGS) entry which is preliminary data.</text>
</comment>
<protein>
    <submittedName>
        <fullName evidence="1">Uncharacterized protein</fullName>
    </submittedName>
</protein>
<name>A0A396HT14_MEDTR</name>
<organism evidence="1 2">
    <name type="scientific">Medicago truncatula</name>
    <name type="common">Barrel medic</name>
    <name type="synonym">Medicago tribuloides</name>
    <dbReference type="NCBI Taxonomy" id="3880"/>
    <lineage>
        <taxon>Eukaryota</taxon>
        <taxon>Viridiplantae</taxon>
        <taxon>Streptophyta</taxon>
        <taxon>Embryophyta</taxon>
        <taxon>Tracheophyta</taxon>
        <taxon>Spermatophyta</taxon>
        <taxon>Magnoliopsida</taxon>
        <taxon>eudicotyledons</taxon>
        <taxon>Gunneridae</taxon>
        <taxon>Pentapetalae</taxon>
        <taxon>rosids</taxon>
        <taxon>fabids</taxon>
        <taxon>Fabales</taxon>
        <taxon>Fabaceae</taxon>
        <taxon>Papilionoideae</taxon>
        <taxon>50 kb inversion clade</taxon>
        <taxon>NPAAA clade</taxon>
        <taxon>Hologalegina</taxon>
        <taxon>IRL clade</taxon>
        <taxon>Trifolieae</taxon>
        <taxon>Medicago</taxon>
    </lineage>
</organism>
<evidence type="ECO:0000313" key="2">
    <source>
        <dbReference type="Proteomes" id="UP000265566"/>
    </source>
</evidence>
<reference evidence="2" key="1">
    <citation type="journal article" date="2018" name="Nat. Plants">
        <title>Whole-genome landscape of Medicago truncatula symbiotic genes.</title>
        <authorList>
            <person name="Pecrix Y."/>
            <person name="Staton S.E."/>
            <person name="Sallet E."/>
            <person name="Lelandais-Briere C."/>
            <person name="Moreau S."/>
            <person name="Carrere S."/>
            <person name="Blein T."/>
            <person name="Jardinaud M.F."/>
            <person name="Latrasse D."/>
            <person name="Zouine M."/>
            <person name="Zahm M."/>
            <person name="Kreplak J."/>
            <person name="Mayjonade B."/>
            <person name="Satge C."/>
            <person name="Perez M."/>
            <person name="Cauet S."/>
            <person name="Marande W."/>
            <person name="Chantry-Darmon C."/>
            <person name="Lopez-Roques C."/>
            <person name="Bouchez O."/>
            <person name="Berard A."/>
            <person name="Debelle F."/>
            <person name="Munos S."/>
            <person name="Bendahmane A."/>
            <person name="Berges H."/>
            <person name="Niebel A."/>
            <person name="Buitink J."/>
            <person name="Frugier F."/>
            <person name="Benhamed M."/>
            <person name="Crespi M."/>
            <person name="Gouzy J."/>
            <person name="Gamas P."/>
        </authorList>
    </citation>
    <scope>NUCLEOTIDE SEQUENCE [LARGE SCALE GENOMIC DNA]</scope>
    <source>
        <strain evidence="2">cv. Jemalong A17</strain>
    </source>
</reference>
<dbReference type="AlphaFoldDB" id="A0A396HT14"/>
<dbReference type="Proteomes" id="UP000265566">
    <property type="component" value="Chromosome 5"/>
</dbReference>
<accession>A0A396HT14</accession>
<dbReference type="EMBL" id="PSQE01000005">
    <property type="protein sequence ID" value="RHN54535.1"/>
    <property type="molecule type" value="Genomic_DNA"/>
</dbReference>
<dbReference type="Gramene" id="rna29599">
    <property type="protein sequence ID" value="RHN54535.1"/>
    <property type="gene ID" value="gene29599"/>
</dbReference>
<evidence type="ECO:0000313" key="1">
    <source>
        <dbReference type="EMBL" id="RHN54535.1"/>
    </source>
</evidence>
<sequence length="49" mass="5625">MNMLSQIDLQDTFLVPIPESLRKQPCTCSCLSRTQLQVQNYPIQDSVNQ</sequence>